<dbReference type="PANTHER" id="PTHR33266">
    <property type="entry name" value="CHROMOSOME 15, WHOLE GENOME SHOTGUN SEQUENCE"/>
    <property type="match status" value="1"/>
</dbReference>
<evidence type="ECO:0000313" key="3">
    <source>
        <dbReference type="Proteomes" id="UP000639403"/>
    </source>
</evidence>
<reference evidence="2" key="1">
    <citation type="submission" date="2020-11" db="EMBL/GenBank/DDBJ databases">
        <authorList>
            <person name="Koelle M."/>
            <person name="Horta M.A.C."/>
            <person name="Nowrousian M."/>
            <person name="Ohm R.A."/>
            <person name="Benz P."/>
            <person name="Pilgard A."/>
        </authorList>
    </citation>
    <scope>NUCLEOTIDE SEQUENCE</scope>
    <source>
        <strain evidence="2">FPRL280</strain>
    </source>
</reference>
<gene>
    <name evidence="2" type="ORF">IEO21_10161</name>
</gene>
<feature type="compositionally biased region" description="Basic and acidic residues" evidence="1">
    <location>
        <begin position="1"/>
        <end position="12"/>
    </location>
</feature>
<name>A0A8H7TXJ7_9APHY</name>
<sequence>MSSSTRHPEDLKRSRHNSMSSSTSAPPAKRINSELDITKSGLELVPDRLRAERHKELDEVVLKQADTDLANGIFSLISLVESVVSNSDGILDPFWTSTTHLFEEMRNNHALRDELQAAWKDREFRQIRLLKLLNKNRTTVIPRSDLSDQATAEAWQVKYVGDHHELFLRAIDAMTNPERVRGKIYWNYLPIVQSSGMGKSRLVDQVSTLIFTIPINLRTTKGYPGADESVRNALLMSKASAEQTEGFASLARSSEHKQVDSAMSDLQARYAAILAGVVGVIHKEVEKLTKSGTLSVRNDNSGQDFASKWRKHLLTVRSELYVRGVTEGLKLLVTPPSPETDKLSDAAKMKDAFSRACQDLCKVVPHRKHQPWILFSFDEAHELSDMGSLSEDLKDPSRDVVRTPLDALLNVLDYVKDNHVFAVFLSTNSGLHKISRPRDLAASLREIDEPNASTSNSARQAPYVELPFDTWNGKAIFSHGKDTLKSVCEPEYICRFGRPLWWTRVQDNLGMLNDIFLFAQTKLLSMSAADWKPLKPKGYTALAILSNRLILEIEPRREANRMLEDKLVASHMRVAYSGPPHLQYLRSSYPSEPPLVEAAAILWNTSGFDALSHLENYLEDGLIRKGDRGEVVCQFLFIWAYDECIHDESVRKIGSEKARYHQFVPVVDLLRKLFSAEVAEKILSAPPSNDPNGPKLEAAFSEAWIRISHFARAGDSSILEPNLAGAIIARGAAWQCREAQRDIDFLLECVHGDEDTLIEKMAVSRIAIQIKNTLREQTVSVPSNVLYGSPNVPFNEMPLLIIVLELGVHGKRRRAAPPAQAPVLSPGGAPSSSQTTAMFLSSPMKVKRDSFIPARQTRSGPRRASPRYWISVVGCSPQIFNIRIVPSKDRFKTLLASRPLLAEHARQGSEYIEKLLELKPYFVEGTRGPCFTWYEEKEFGAEVQHEGGDEVQDWVEILVEGEEVLDEDEKTSSLENDSDSI</sequence>
<dbReference type="AlphaFoldDB" id="A0A8H7TXJ7"/>
<dbReference type="Proteomes" id="UP000639403">
    <property type="component" value="Unassembled WGS sequence"/>
</dbReference>
<organism evidence="2 3">
    <name type="scientific">Rhodonia placenta</name>
    <dbReference type="NCBI Taxonomy" id="104341"/>
    <lineage>
        <taxon>Eukaryota</taxon>
        <taxon>Fungi</taxon>
        <taxon>Dikarya</taxon>
        <taxon>Basidiomycota</taxon>
        <taxon>Agaricomycotina</taxon>
        <taxon>Agaricomycetes</taxon>
        <taxon>Polyporales</taxon>
        <taxon>Adustoporiaceae</taxon>
        <taxon>Rhodonia</taxon>
    </lineage>
</organism>
<proteinExistence type="predicted"/>
<evidence type="ECO:0000256" key="1">
    <source>
        <dbReference type="SAM" id="MobiDB-lite"/>
    </source>
</evidence>
<feature type="region of interest" description="Disordered" evidence="1">
    <location>
        <begin position="1"/>
        <end position="32"/>
    </location>
</feature>
<comment type="caution">
    <text evidence="2">The sequence shown here is derived from an EMBL/GenBank/DDBJ whole genome shotgun (WGS) entry which is preliminary data.</text>
</comment>
<dbReference type="EMBL" id="JADOXO010000686">
    <property type="protein sequence ID" value="KAF9801267.1"/>
    <property type="molecule type" value="Genomic_DNA"/>
</dbReference>
<protein>
    <submittedName>
        <fullName evidence="2">Uncharacterized protein</fullName>
    </submittedName>
</protein>
<accession>A0A8H7TXJ7</accession>
<dbReference type="PANTHER" id="PTHR33266:SF1">
    <property type="entry name" value="F-BOX DOMAIN-CONTAINING PROTEIN"/>
    <property type="match status" value="1"/>
</dbReference>
<evidence type="ECO:0000313" key="2">
    <source>
        <dbReference type="EMBL" id="KAF9801267.1"/>
    </source>
</evidence>
<reference evidence="2" key="2">
    <citation type="journal article" name="Front. Microbiol.">
        <title>Degradative Capacity of Two Strains of Rhodonia placenta: From Phenotype to Genotype.</title>
        <authorList>
            <person name="Kolle M."/>
            <person name="Horta M.A.C."/>
            <person name="Nowrousian M."/>
            <person name="Ohm R.A."/>
            <person name="Benz J.P."/>
            <person name="Pilgard A."/>
        </authorList>
    </citation>
    <scope>NUCLEOTIDE SEQUENCE</scope>
    <source>
        <strain evidence="2">FPRL280</strain>
    </source>
</reference>